<protein>
    <submittedName>
        <fullName evidence="5">Uncharacterized protein</fullName>
    </submittedName>
</protein>
<keyword evidence="6" id="KW-1185">Reference proteome</keyword>
<dbReference type="AlphaFoldDB" id="A0AAD8VSR9"/>
<evidence type="ECO:0000313" key="6">
    <source>
        <dbReference type="Proteomes" id="UP001231189"/>
    </source>
</evidence>
<evidence type="ECO:0000256" key="1">
    <source>
        <dbReference type="ARBA" id="ARBA00022723"/>
    </source>
</evidence>
<dbReference type="SUPFAM" id="SSF51197">
    <property type="entry name" value="Clavaminate synthase-like"/>
    <property type="match status" value="1"/>
</dbReference>
<dbReference type="Proteomes" id="UP001231189">
    <property type="component" value="Unassembled WGS sequence"/>
</dbReference>
<dbReference type="InterPro" id="IPR027443">
    <property type="entry name" value="IPNS-like_sf"/>
</dbReference>
<reference evidence="5" key="1">
    <citation type="submission" date="2023-07" db="EMBL/GenBank/DDBJ databases">
        <title>A chromosome-level genome assembly of Lolium multiflorum.</title>
        <authorList>
            <person name="Chen Y."/>
            <person name="Copetti D."/>
            <person name="Kolliker R."/>
            <person name="Studer B."/>
        </authorList>
    </citation>
    <scope>NUCLEOTIDE SEQUENCE</scope>
    <source>
        <strain evidence="5">02402/16</strain>
        <tissue evidence="5">Leaf</tissue>
    </source>
</reference>
<keyword evidence="3" id="KW-0408">Iron</keyword>
<dbReference type="EMBL" id="JAUUTY010000006">
    <property type="protein sequence ID" value="KAK1618407.1"/>
    <property type="molecule type" value="Genomic_DNA"/>
</dbReference>
<dbReference type="Gene3D" id="2.60.120.330">
    <property type="entry name" value="B-lactam Antibiotic, Isopenicillin N Synthase, Chain"/>
    <property type="match status" value="1"/>
</dbReference>
<accession>A0AAD8VSR9</accession>
<evidence type="ECO:0000313" key="5">
    <source>
        <dbReference type="EMBL" id="KAK1618407.1"/>
    </source>
</evidence>
<feature type="region of interest" description="Disordered" evidence="4">
    <location>
        <begin position="61"/>
        <end position="91"/>
    </location>
</feature>
<sequence length="227" mass="24566">MTETAVGFFEVVNHGVPAYFLSSSPRRSGSVRRFQESPPEAKTTYYTSGLAEKLRFISNFDLDRSLDPPPPTAGQPSPAKKRATSTVLTKAAAPGDLVSRVKPKITSTHRREAGEIGAGHEPSRRTTSPCRSAAESRRRREAAALPPPIPGVPGPTAAGRAPARQYGVLPLYYVAVRRLAVAVLQLLSETLVLAPDRLKEMGCMDNMSVVVSYYPPCHEPRLTRGTS</sequence>
<keyword evidence="2" id="KW-0560">Oxidoreductase</keyword>
<proteinExistence type="predicted"/>
<evidence type="ECO:0000256" key="3">
    <source>
        <dbReference type="ARBA" id="ARBA00023004"/>
    </source>
</evidence>
<dbReference type="GO" id="GO:0046872">
    <property type="term" value="F:metal ion binding"/>
    <property type="evidence" value="ECO:0007669"/>
    <property type="project" value="UniProtKB-KW"/>
</dbReference>
<comment type="caution">
    <text evidence="5">The sequence shown here is derived from an EMBL/GenBank/DDBJ whole genome shotgun (WGS) entry which is preliminary data.</text>
</comment>
<dbReference type="GO" id="GO:0016491">
    <property type="term" value="F:oxidoreductase activity"/>
    <property type="evidence" value="ECO:0007669"/>
    <property type="project" value="UniProtKB-KW"/>
</dbReference>
<dbReference type="PANTHER" id="PTHR10209:SF859">
    <property type="entry name" value="OS03G0690500 PROTEIN"/>
    <property type="match status" value="1"/>
</dbReference>
<organism evidence="5 6">
    <name type="scientific">Lolium multiflorum</name>
    <name type="common">Italian ryegrass</name>
    <name type="synonym">Lolium perenne subsp. multiflorum</name>
    <dbReference type="NCBI Taxonomy" id="4521"/>
    <lineage>
        <taxon>Eukaryota</taxon>
        <taxon>Viridiplantae</taxon>
        <taxon>Streptophyta</taxon>
        <taxon>Embryophyta</taxon>
        <taxon>Tracheophyta</taxon>
        <taxon>Spermatophyta</taxon>
        <taxon>Magnoliopsida</taxon>
        <taxon>Liliopsida</taxon>
        <taxon>Poales</taxon>
        <taxon>Poaceae</taxon>
        <taxon>BOP clade</taxon>
        <taxon>Pooideae</taxon>
        <taxon>Poodae</taxon>
        <taxon>Poeae</taxon>
        <taxon>Poeae Chloroplast Group 2 (Poeae type)</taxon>
        <taxon>Loliodinae</taxon>
        <taxon>Loliinae</taxon>
        <taxon>Lolium</taxon>
    </lineage>
</organism>
<feature type="region of interest" description="Disordered" evidence="4">
    <location>
        <begin position="105"/>
        <end position="159"/>
    </location>
</feature>
<gene>
    <name evidence="5" type="ORF">QYE76_023924</name>
</gene>
<name>A0AAD8VSR9_LOLMU</name>
<keyword evidence="1" id="KW-0479">Metal-binding</keyword>
<evidence type="ECO:0000256" key="4">
    <source>
        <dbReference type="SAM" id="MobiDB-lite"/>
    </source>
</evidence>
<evidence type="ECO:0000256" key="2">
    <source>
        <dbReference type="ARBA" id="ARBA00023002"/>
    </source>
</evidence>
<dbReference type="PANTHER" id="PTHR10209">
    <property type="entry name" value="OXIDOREDUCTASE, 2OG-FE II OXYGENASE FAMILY PROTEIN"/>
    <property type="match status" value="1"/>
</dbReference>